<evidence type="ECO:0000256" key="1">
    <source>
        <dbReference type="SAM" id="MobiDB-lite"/>
    </source>
</evidence>
<feature type="compositionally biased region" description="Low complexity" evidence="1">
    <location>
        <begin position="217"/>
        <end position="227"/>
    </location>
</feature>
<sequence length="409" mass="45825">MAWLSSDTTQVCRRCGHAQEMMEFSRVRQGAKNRHGSVHRECNRCYQGRKRSVSRSAQIRALETGTIDAADPEGLADGGAGPIDLDLTLALPVPIEPPPPLNIESAGCEFSELSRALTDRFKASARDDVPVYARFVVDCNQEHWDVFRSWSTTHPDSENDPSAGPDSFKAWVNDSLRPKLEVGTGFYWEVRTYSRSRVRREEYLATLCASRDDRVASNSSAHPSSSRTSEKRRKITRYGCQGTVNVTVDSALGTCYVVAFHVDDHPKPSWRDNVFPAKAKDFLAKFSRHAGAVKEVVMDSTFKTNALRFEMFVVVANLGGFGVPLNYMFYFKKVGTGDPSPSLYQMKRTRKLLLGRWLGGLHERGLQPVFVLNDKDKGQIWAAQEAFPRAHVQLCLRHSMDTLERMGAG</sequence>
<protein>
    <recommendedName>
        <fullName evidence="4">Transposase</fullName>
    </recommendedName>
</protein>
<evidence type="ECO:0000313" key="2">
    <source>
        <dbReference type="EMBL" id="KAL3686105.1"/>
    </source>
</evidence>
<accession>A0ABD3H745</accession>
<evidence type="ECO:0000313" key="3">
    <source>
        <dbReference type="Proteomes" id="UP001633002"/>
    </source>
</evidence>
<dbReference type="EMBL" id="JBJQOH010000006">
    <property type="protein sequence ID" value="KAL3686105.1"/>
    <property type="molecule type" value="Genomic_DNA"/>
</dbReference>
<gene>
    <name evidence="2" type="ORF">R1sor_004127</name>
</gene>
<dbReference type="AlphaFoldDB" id="A0ABD3H745"/>
<name>A0ABD3H745_9MARC</name>
<feature type="region of interest" description="Disordered" evidence="1">
    <location>
        <begin position="215"/>
        <end position="234"/>
    </location>
</feature>
<organism evidence="2 3">
    <name type="scientific">Riccia sorocarpa</name>
    <dbReference type="NCBI Taxonomy" id="122646"/>
    <lineage>
        <taxon>Eukaryota</taxon>
        <taxon>Viridiplantae</taxon>
        <taxon>Streptophyta</taxon>
        <taxon>Embryophyta</taxon>
        <taxon>Marchantiophyta</taxon>
        <taxon>Marchantiopsida</taxon>
        <taxon>Marchantiidae</taxon>
        <taxon>Marchantiales</taxon>
        <taxon>Ricciaceae</taxon>
        <taxon>Riccia</taxon>
    </lineage>
</organism>
<comment type="caution">
    <text evidence="2">The sequence shown here is derived from an EMBL/GenBank/DDBJ whole genome shotgun (WGS) entry which is preliminary data.</text>
</comment>
<proteinExistence type="predicted"/>
<dbReference type="Proteomes" id="UP001633002">
    <property type="component" value="Unassembled WGS sequence"/>
</dbReference>
<reference evidence="2 3" key="1">
    <citation type="submission" date="2024-09" db="EMBL/GenBank/DDBJ databases">
        <title>Chromosome-scale assembly of Riccia sorocarpa.</title>
        <authorList>
            <person name="Paukszto L."/>
        </authorList>
    </citation>
    <scope>NUCLEOTIDE SEQUENCE [LARGE SCALE GENOMIC DNA]</scope>
    <source>
        <strain evidence="2">LP-2024</strain>
        <tissue evidence="2">Aerial parts of the thallus</tissue>
    </source>
</reference>
<keyword evidence="3" id="KW-1185">Reference proteome</keyword>
<evidence type="ECO:0008006" key="4">
    <source>
        <dbReference type="Google" id="ProtNLM"/>
    </source>
</evidence>